<evidence type="ECO:0000313" key="2">
    <source>
        <dbReference type="EMBL" id="KAK3055830.1"/>
    </source>
</evidence>
<feature type="compositionally biased region" description="Basic and acidic residues" evidence="1">
    <location>
        <begin position="31"/>
        <end position="42"/>
    </location>
</feature>
<protein>
    <submittedName>
        <fullName evidence="2">Uncharacterized protein</fullName>
    </submittedName>
</protein>
<feature type="region of interest" description="Disordered" evidence="1">
    <location>
        <begin position="31"/>
        <end position="60"/>
    </location>
</feature>
<dbReference type="Proteomes" id="UP001271007">
    <property type="component" value="Unassembled WGS sequence"/>
</dbReference>
<reference evidence="2" key="1">
    <citation type="submission" date="2023-04" db="EMBL/GenBank/DDBJ databases">
        <title>Black Yeasts Isolated from many extreme environments.</title>
        <authorList>
            <person name="Coleine C."/>
            <person name="Stajich J.E."/>
            <person name="Selbmann L."/>
        </authorList>
    </citation>
    <scope>NUCLEOTIDE SEQUENCE</scope>
    <source>
        <strain evidence="2">CCFEE 5312</strain>
    </source>
</reference>
<accession>A0AAJ0LUH0</accession>
<sequence>MGTTTWAFPRAYKKGVRADIERVDEDNRLQAEHNAHQRDLEAANRAQAGTGEDGAVQSPAAAYKHPSTFVYTPPAYTSY</sequence>
<organism evidence="2 3">
    <name type="scientific">Extremus antarcticus</name>
    <dbReference type="NCBI Taxonomy" id="702011"/>
    <lineage>
        <taxon>Eukaryota</taxon>
        <taxon>Fungi</taxon>
        <taxon>Dikarya</taxon>
        <taxon>Ascomycota</taxon>
        <taxon>Pezizomycotina</taxon>
        <taxon>Dothideomycetes</taxon>
        <taxon>Dothideomycetidae</taxon>
        <taxon>Mycosphaerellales</taxon>
        <taxon>Extremaceae</taxon>
        <taxon>Extremus</taxon>
    </lineage>
</organism>
<proteinExistence type="predicted"/>
<comment type="caution">
    <text evidence="2">The sequence shown here is derived from an EMBL/GenBank/DDBJ whole genome shotgun (WGS) entry which is preliminary data.</text>
</comment>
<name>A0AAJ0LUH0_9PEZI</name>
<dbReference type="AlphaFoldDB" id="A0AAJ0LUH0"/>
<keyword evidence="3" id="KW-1185">Reference proteome</keyword>
<dbReference type="EMBL" id="JAWDJX010000007">
    <property type="protein sequence ID" value="KAK3055830.1"/>
    <property type="molecule type" value="Genomic_DNA"/>
</dbReference>
<evidence type="ECO:0000256" key="1">
    <source>
        <dbReference type="SAM" id="MobiDB-lite"/>
    </source>
</evidence>
<gene>
    <name evidence="2" type="ORF">LTR09_003064</name>
</gene>
<evidence type="ECO:0000313" key="3">
    <source>
        <dbReference type="Proteomes" id="UP001271007"/>
    </source>
</evidence>